<feature type="chain" id="PRO_5020662587" evidence="2">
    <location>
        <begin position="28"/>
        <end position="327"/>
    </location>
</feature>
<dbReference type="Pfam" id="PF03401">
    <property type="entry name" value="TctC"/>
    <property type="match status" value="1"/>
</dbReference>
<dbReference type="Gene3D" id="3.40.190.10">
    <property type="entry name" value="Periplasmic binding protein-like II"/>
    <property type="match status" value="1"/>
</dbReference>
<proteinExistence type="inferred from homology"/>
<dbReference type="EMBL" id="SMBX01000001">
    <property type="protein sequence ID" value="TCV02700.1"/>
    <property type="molecule type" value="Genomic_DNA"/>
</dbReference>
<name>A0A4V2VSJ9_9BURK</name>
<feature type="signal peptide" evidence="2">
    <location>
        <begin position="1"/>
        <end position="27"/>
    </location>
</feature>
<dbReference type="InterPro" id="IPR042100">
    <property type="entry name" value="Bug_dom1"/>
</dbReference>
<dbReference type="PANTHER" id="PTHR42928">
    <property type="entry name" value="TRICARBOXYLATE-BINDING PROTEIN"/>
    <property type="match status" value="1"/>
</dbReference>
<keyword evidence="2" id="KW-0732">Signal</keyword>
<protein>
    <submittedName>
        <fullName evidence="3">Tripartite-type tricarboxylate transporter receptor subunit TctC</fullName>
    </submittedName>
</protein>
<evidence type="ECO:0000313" key="4">
    <source>
        <dbReference type="Proteomes" id="UP000294692"/>
    </source>
</evidence>
<gene>
    <name evidence="3" type="ORF">EV686_101156</name>
</gene>
<dbReference type="Gene3D" id="3.40.190.150">
    <property type="entry name" value="Bordetella uptake gene, domain 1"/>
    <property type="match status" value="1"/>
</dbReference>
<dbReference type="SUPFAM" id="SSF53850">
    <property type="entry name" value="Periplasmic binding protein-like II"/>
    <property type="match status" value="1"/>
</dbReference>
<evidence type="ECO:0000256" key="2">
    <source>
        <dbReference type="SAM" id="SignalP"/>
    </source>
</evidence>
<accession>A0A4V2VSJ9</accession>
<dbReference type="InterPro" id="IPR005064">
    <property type="entry name" value="BUG"/>
</dbReference>
<sequence>MHSTRISRFLRSSGLLALLMTCSLAGAQSWPDKPIRMVVPFPAGGATDVVARLIAQEASSQLGQQIVVENKSGAGGTIGAGEAARAAPDGYTILLTTSSTHAISPHLFKSLPYDPASFTPIAHLADAASILLVTPSLPANSVQELIDLARQKPDELNYASSGNGTIPHLTCASFLARAGVSMTHVPYRGTGPGLNDLIAGNIQVLCDSLPTGLPHVRSGKARALAVTGPERSPLAPELPTVAESGLPGYSSVTWFGLYGPAGLPQDIAVKLNEVFTKSVHQPDVTKRLRDLGIEPAKAGSPRQFADMVSADSERWGRIITESNITIQ</sequence>
<evidence type="ECO:0000313" key="3">
    <source>
        <dbReference type="EMBL" id="TCV02700.1"/>
    </source>
</evidence>
<keyword evidence="3" id="KW-0675">Receptor</keyword>
<reference evidence="3 4" key="1">
    <citation type="submission" date="2019-03" db="EMBL/GenBank/DDBJ databases">
        <title>Genomic Encyclopedia of Type Strains, Phase IV (KMG-IV): sequencing the most valuable type-strain genomes for metagenomic binning, comparative biology and taxonomic classification.</title>
        <authorList>
            <person name="Goeker M."/>
        </authorList>
    </citation>
    <scope>NUCLEOTIDE SEQUENCE [LARGE SCALE GENOMIC DNA]</scope>
    <source>
        <strain evidence="3 4">DSM 100048</strain>
    </source>
</reference>
<evidence type="ECO:0000256" key="1">
    <source>
        <dbReference type="ARBA" id="ARBA00006987"/>
    </source>
</evidence>
<dbReference type="Proteomes" id="UP000294692">
    <property type="component" value="Unassembled WGS sequence"/>
</dbReference>
<organism evidence="3 4">
    <name type="scientific">Paracandidimonas soli</name>
    <dbReference type="NCBI Taxonomy" id="1917182"/>
    <lineage>
        <taxon>Bacteria</taxon>
        <taxon>Pseudomonadati</taxon>
        <taxon>Pseudomonadota</taxon>
        <taxon>Betaproteobacteria</taxon>
        <taxon>Burkholderiales</taxon>
        <taxon>Alcaligenaceae</taxon>
        <taxon>Paracandidimonas</taxon>
    </lineage>
</organism>
<comment type="similarity">
    <text evidence="1">Belongs to the UPF0065 (bug) family.</text>
</comment>
<dbReference type="OrthoDB" id="5171643at2"/>
<comment type="caution">
    <text evidence="3">The sequence shown here is derived from an EMBL/GenBank/DDBJ whole genome shotgun (WGS) entry which is preliminary data.</text>
</comment>
<dbReference type="PANTHER" id="PTHR42928:SF5">
    <property type="entry name" value="BLR1237 PROTEIN"/>
    <property type="match status" value="1"/>
</dbReference>
<keyword evidence="4" id="KW-1185">Reference proteome</keyword>
<dbReference type="CDD" id="cd13578">
    <property type="entry name" value="PBP2_Bug27"/>
    <property type="match status" value="1"/>
</dbReference>
<dbReference type="PIRSF" id="PIRSF017082">
    <property type="entry name" value="YflP"/>
    <property type="match status" value="1"/>
</dbReference>
<dbReference type="AlphaFoldDB" id="A0A4V2VSJ9"/>